<proteinExistence type="predicted"/>
<dbReference type="RefSeq" id="WP_110814632.1">
    <property type="nucleotide sequence ID" value="NZ_QJTE01000003.1"/>
</dbReference>
<reference evidence="2 3" key="1">
    <citation type="submission" date="2018-06" db="EMBL/GenBank/DDBJ databases">
        <title>Genomic Encyclopedia of Type Strains, Phase III (KMG-III): the genomes of soil and plant-associated and newly described type strains.</title>
        <authorList>
            <person name="Whitman W."/>
        </authorList>
    </citation>
    <scope>NUCLEOTIDE SEQUENCE [LARGE SCALE GENOMIC DNA]</scope>
    <source>
        <strain evidence="2 3">CECT 9025</strain>
    </source>
</reference>
<dbReference type="Gene3D" id="1.20.1270.180">
    <property type="match status" value="1"/>
</dbReference>
<evidence type="ECO:0000259" key="1">
    <source>
        <dbReference type="Pfam" id="PF07007"/>
    </source>
</evidence>
<comment type="caution">
    <text evidence="2">The sequence shown here is derived from an EMBL/GenBank/DDBJ whole genome shotgun (WGS) entry which is preliminary data.</text>
</comment>
<evidence type="ECO:0000313" key="3">
    <source>
        <dbReference type="Proteomes" id="UP000248311"/>
    </source>
</evidence>
<keyword evidence="3" id="KW-1185">Reference proteome</keyword>
<evidence type="ECO:0000313" key="2">
    <source>
        <dbReference type="EMBL" id="PYE84091.1"/>
    </source>
</evidence>
<name>A0A318SQD7_9RHOB</name>
<sequence>MTLVLLGWPALALAQDPGQEEGERDCSDPVSQAEMTDCAFLDSEDADAALNAAYAEALDRARARDAALAEGEVTSEEMLRKAQRAWIAFRDAACAAESTTRRGGTMQSQVLYTCIARLTRSRNEDLHIFSAEY</sequence>
<dbReference type="AlphaFoldDB" id="A0A318SQD7"/>
<dbReference type="Pfam" id="PF07007">
    <property type="entry name" value="LprI"/>
    <property type="match status" value="1"/>
</dbReference>
<protein>
    <submittedName>
        <fullName evidence="2">Uncharacterized protein YecT (DUF1311 family)</fullName>
    </submittedName>
</protein>
<dbReference type="EMBL" id="QJTE01000003">
    <property type="protein sequence ID" value="PYE84091.1"/>
    <property type="molecule type" value="Genomic_DNA"/>
</dbReference>
<organism evidence="2 3">
    <name type="scientific">Pseudoroseicyclus aestuarii</name>
    <dbReference type="NCBI Taxonomy" id="1795041"/>
    <lineage>
        <taxon>Bacteria</taxon>
        <taxon>Pseudomonadati</taxon>
        <taxon>Pseudomonadota</taxon>
        <taxon>Alphaproteobacteria</taxon>
        <taxon>Rhodobacterales</taxon>
        <taxon>Paracoccaceae</taxon>
        <taxon>Pseudoroseicyclus</taxon>
    </lineage>
</organism>
<accession>A0A318SQD7</accession>
<dbReference type="OrthoDB" id="7340239at2"/>
<feature type="domain" description="Lysozyme inhibitor LprI-like N-terminal" evidence="1">
    <location>
        <begin position="27"/>
        <end position="126"/>
    </location>
</feature>
<dbReference type="Proteomes" id="UP000248311">
    <property type="component" value="Unassembled WGS sequence"/>
</dbReference>
<dbReference type="InterPro" id="IPR009739">
    <property type="entry name" value="LprI-like_N"/>
</dbReference>
<gene>
    <name evidence="2" type="ORF">DFP88_103457</name>
</gene>